<dbReference type="PATRIC" id="fig|1122146.4.peg.471"/>
<sequence>MFLTTGEINGTYAIQGIVNATVKRALLPEEVDQVDQYDDLYTAVKTKLIERAVAKDGDGLIMVRFVPSIVQTGPAPRYMVLHGYGTVVSLKPRRKH</sequence>
<dbReference type="OrthoDB" id="2247685at2"/>
<gene>
    <name evidence="1" type="ORF">IV53_GL000459</name>
</gene>
<accession>A0A0R2KGK0</accession>
<dbReference type="EMBL" id="JQBZ01000025">
    <property type="protein sequence ID" value="KRN88495.1"/>
    <property type="molecule type" value="Genomic_DNA"/>
</dbReference>
<keyword evidence="2" id="KW-1185">Reference proteome</keyword>
<protein>
    <submittedName>
        <fullName evidence="1">Uncharacterized protein</fullName>
    </submittedName>
</protein>
<dbReference type="eggNOG" id="ENOG50344W0">
    <property type="taxonomic scope" value="Bacteria"/>
</dbReference>
<dbReference type="InterPro" id="IPR035439">
    <property type="entry name" value="UPF0145_dom_sf"/>
</dbReference>
<dbReference type="SUPFAM" id="SSF117782">
    <property type="entry name" value="YbjQ-like"/>
    <property type="match status" value="1"/>
</dbReference>
<evidence type="ECO:0000313" key="1">
    <source>
        <dbReference type="EMBL" id="KRN88495.1"/>
    </source>
</evidence>
<reference evidence="1 2" key="1">
    <citation type="journal article" date="2015" name="Genome Announc.">
        <title>Expanding the biotechnology potential of lactobacilli through comparative genomics of 213 strains and associated genera.</title>
        <authorList>
            <person name="Sun Z."/>
            <person name="Harris H.M."/>
            <person name="McCann A."/>
            <person name="Guo C."/>
            <person name="Argimon S."/>
            <person name="Zhang W."/>
            <person name="Yang X."/>
            <person name="Jeffery I.B."/>
            <person name="Cooney J.C."/>
            <person name="Kagawa T.F."/>
            <person name="Liu W."/>
            <person name="Song Y."/>
            <person name="Salvetti E."/>
            <person name="Wrobel A."/>
            <person name="Rasinkangas P."/>
            <person name="Parkhill J."/>
            <person name="Rea M.C."/>
            <person name="O'Sullivan O."/>
            <person name="Ritari J."/>
            <person name="Douillard F.P."/>
            <person name="Paul Ross R."/>
            <person name="Yang R."/>
            <person name="Briner A.E."/>
            <person name="Felis G.E."/>
            <person name="de Vos W.M."/>
            <person name="Barrangou R."/>
            <person name="Klaenhammer T.R."/>
            <person name="Caufield P.W."/>
            <person name="Cui Y."/>
            <person name="Zhang H."/>
            <person name="O'Toole P.W."/>
        </authorList>
    </citation>
    <scope>NUCLEOTIDE SEQUENCE [LARGE SCALE GENOMIC DNA]</scope>
    <source>
        <strain evidence="1 2">DSM 22408</strain>
    </source>
</reference>
<dbReference type="STRING" id="1122146.IV53_GL000459"/>
<dbReference type="Gene3D" id="3.30.110.70">
    <property type="entry name" value="Hypothetical protein apc22750. Chain B"/>
    <property type="match status" value="1"/>
</dbReference>
<dbReference type="RefSeq" id="WP_027106903.1">
    <property type="nucleotide sequence ID" value="NZ_JQBZ01000025.1"/>
</dbReference>
<proteinExistence type="predicted"/>
<organism evidence="1 2">
    <name type="scientific">Ligilactobacillus ceti DSM 22408</name>
    <dbReference type="NCBI Taxonomy" id="1122146"/>
    <lineage>
        <taxon>Bacteria</taxon>
        <taxon>Bacillati</taxon>
        <taxon>Bacillota</taxon>
        <taxon>Bacilli</taxon>
        <taxon>Lactobacillales</taxon>
        <taxon>Lactobacillaceae</taxon>
        <taxon>Ligilactobacillus</taxon>
    </lineage>
</organism>
<evidence type="ECO:0000313" key="2">
    <source>
        <dbReference type="Proteomes" id="UP000051500"/>
    </source>
</evidence>
<dbReference type="AlphaFoldDB" id="A0A0R2KGK0"/>
<name>A0A0R2KGK0_9LACO</name>
<comment type="caution">
    <text evidence="1">The sequence shown here is derived from an EMBL/GenBank/DDBJ whole genome shotgun (WGS) entry which is preliminary data.</text>
</comment>
<dbReference type="Proteomes" id="UP000051500">
    <property type="component" value="Unassembled WGS sequence"/>
</dbReference>